<evidence type="ECO:0000313" key="3">
    <source>
        <dbReference type="Proteomes" id="UP000830639"/>
    </source>
</evidence>
<evidence type="ECO:0000256" key="1">
    <source>
        <dbReference type="SAM" id="Phobius"/>
    </source>
</evidence>
<gene>
    <name evidence="2" type="ORF">MY490_08085</name>
</gene>
<organism evidence="2 3">
    <name type="scientific">Gottfriedia acidiceleris</name>
    <dbReference type="NCBI Taxonomy" id="371036"/>
    <lineage>
        <taxon>Bacteria</taxon>
        <taxon>Bacillati</taxon>
        <taxon>Bacillota</taxon>
        <taxon>Bacilli</taxon>
        <taxon>Bacillales</taxon>
        <taxon>Bacillaceae</taxon>
        <taxon>Gottfriedia</taxon>
    </lineage>
</organism>
<feature type="transmembrane region" description="Helical" evidence="1">
    <location>
        <begin position="33"/>
        <end position="52"/>
    </location>
</feature>
<accession>A0ABY4JUU5</accession>
<dbReference type="Proteomes" id="UP000830639">
    <property type="component" value="Chromosome"/>
</dbReference>
<keyword evidence="1" id="KW-1133">Transmembrane helix</keyword>
<name>A0ABY4JUU5_9BACI</name>
<keyword evidence="1" id="KW-0472">Membrane</keyword>
<feature type="transmembrane region" description="Helical" evidence="1">
    <location>
        <begin position="7"/>
        <end position="27"/>
    </location>
</feature>
<reference evidence="2 3" key="1">
    <citation type="submission" date="2022-04" db="EMBL/GenBank/DDBJ databases">
        <title>Mechanism of arsenic methylation and mitigation arsenic toxicity by Bacillus sp. LH14 from an Arsenic-Contaminated Paddy Soil.</title>
        <authorList>
            <person name="Wang D."/>
        </authorList>
    </citation>
    <scope>NUCLEOTIDE SEQUENCE [LARGE SCALE GENOMIC DNA]</scope>
    <source>
        <strain evidence="2 3">LH14</strain>
    </source>
</reference>
<keyword evidence="3" id="KW-1185">Reference proteome</keyword>
<keyword evidence="1" id="KW-0812">Transmembrane</keyword>
<dbReference type="RefSeq" id="WP_248269459.1">
    <property type="nucleotide sequence ID" value="NZ_CP096034.1"/>
</dbReference>
<dbReference type="EMBL" id="CP096034">
    <property type="protein sequence ID" value="UPM56583.1"/>
    <property type="molecule type" value="Genomic_DNA"/>
</dbReference>
<dbReference type="PROSITE" id="PS51257">
    <property type="entry name" value="PROKAR_LIPOPROTEIN"/>
    <property type="match status" value="1"/>
</dbReference>
<protein>
    <recommendedName>
        <fullName evidence="4">Integral membrane protein</fullName>
    </recommendedName>
</protein>
<sequence>MGNRGAGIGGIVFVGCMFLGGGIGSLLHESHSGWLIGMGVGFLGLALTRFLIKS</sequence>
<evidence type="ECO:0000313" key="2">
    <source>
        <dbReference type="EMBL" id="UPM56583.1"/>
    </source>
</evidence>
<evidence type="ECO:0008006" key="4">
    <source>
        <dbReference type="Google" id="ProtNLM"/>
    </source>
</evidence>
<proteinExistence type="predicted"/>